<dbReference type="RefSeq" id="WP_114408270.1">
    <property type="nucleotide sequence ID" value="NZ_QOWE01000020.1"/>
</dbReference>
<proteinExistence type="predicted"/>
<name>A0A368JM94_9BACT</name>
<feature type="transmembrane region" description="Helical" evidence="1">
    <location>
        <begin position="524"/>
        <end position="546"/>
    </location>
</feature>
<feature type="transmembrane region" description="Helical" evidence="1">
    <location>
        <begin position="445"/>
        <end position="464"/>
    </location>
</feature>
<feature type="transmembrane region" description="Helical" evidence="1">
    <location>
        <begin position="50"/>
        <end position="75"/>
    </location>
</feature>
<dbReference type="GO" id="GO:0042277">
    <property type="term" value="F:peptide binding"/>
    <property type="evidence" value="ECO:0007669"/>
    <property type="project" value="TreeGrafter"/>
</dbReference>
<keyword evidence="1" id="KW-0812">Transmembrane</keyword>
<feature type="transmembrane region" description="Helical" evidence="1">
    <location>
        <begin position="317"/>
        <end position="338"/>
    </location>
</feature>
<keyword evidence="1" id="KW-1133">Transmembrane helix</keyword>
<dbReference type="AlphaFoldDB" id="A0A368JM94"/>
<dbReference type="GO" id="GO:0005615">
    <property type="term" value="C:extracellular space"/>
    <property type="evidence" value="ECO:0007669"/>
    <property type="project" value="TreeGrafter"/>
</dbReference>
<evidence type="ECO:0000256" key="1">
    <source>
        <dbReference type="SAM" id="Phobius"/>
    </source>
</evidence>
<dbReference type="PANTHER" id="PTHR11533">
    <property type="entry name" value="PROTEASE M1 ZINC METALLOPROTEASE"/>
    <property type="match status" value="1"/>
</dbReference>
<dbReference type="InterPro" id="IPR050344">
    <property type="entry name" value="Peptidase_M1_aminopeptidases"/>
</dbReference>
<dbReference type="SUPFAM" id="SSF55486">
    <property type="entry name" value="Metalloproteases ('zincins'), catalytic domain"/>
    <property type="match status" value="1"/>
</dbReference>
<protein>
    <recommendedName>
        <fullName evidence="2">Peptidase M1 membrane alanine aminopeptidase domain-containing protein</fullName>
    </recommendedName>
</protein>
<dbReference type="OrthoDB" id="100605at2"/>
<feature type="transmembrane region" description="Helical" evidence="1">
    <location>
        <begin position="471"/>
        <end position="490"/>
    </location>
</feature>
<dbReference type="Pfam" id="PF01433">
    <property type="entry name" value="Peptidase_M1"/>
    <property type="match status" value="1"/>
</dbReference>
<reference evidence="3 4" key="1">
    <citation type="submission" date="2018-07" db="EMBL/GenBank/DDBJ databases">
        <title>Genome analysis of Larkinella rosea.</title>
        <authorList>
            <person name="Zhou Z."/>
            <person name="Wang G."/>
        </authorList>
    </citation>
    <scope>NUCLEOTIDE SEQUENCE [LARGE SCALE GENOMIC DNA]</scope>
    <source>
        <strain evidence="4">zzj9</strain>
    </source>
</reference>
<gene>
    <name evidence="3" type="ORF">DUE52_22290</name>
</gene>
<feature type="transmembrane region" description="Helical" evidence="1">
    <location>
        <begin position="138"/>
        <end position="159"/>
    </location>
</feature>
<dbReference type="EMBL" id="QOWE01000020">
    <property type="protein sequence ID" value="RCR67271.1"/>
    <property type="molecule type" value="Genomic_DNA"/>
</dbReference>
<dbReference type="GO" id="GO:0008270">
    <property type="term" value="F:zinc ion binding"/>
    <property type="evidence" value="ECO:0007669"/>
    <property type="project" value="InterPro"/>
</dbReference>
<dbReference type="Gene3D" id="1.10.390.10">
    <property type="entry name" value="Neutral Protease Domain 2"/>
    <property type="match status" value="1"/>
</dbReference>
<accession>A0A368JM94</accession>
<evidence type="ECO:0000259" key="2">
    <source>
        <dbReference type="Pfam" id="PF01433"/>
    </source>
</evidence>
<feature type="transmembrane region" description="Helical" evidence="1">
    <location>
        <begin position="171"/>
        <end position="189"/>
    </location>
</feature>
<organism evidence="3 4">
    <name type="scientific">Larkinella punicea</name>
    <dbReference type="NCBI Taxonomy" id="2315727"/>
    <lineage>
        <taxon>Bacteria</taxon>
        <taxon>Pseudomonadati</taxon>
        <taxon>Bacteroidota</taxon>
        <taxon>Cytophagia</taxon>
        <taxon>Cytophagales</taxon>
        <taxon>Spirosomataceae</taxon>
        <taxon>Larkinella</taxon>
    </lineage>
</organism>
<feature type="domain" description="Peptidase M1 membrane alanine aminopeptidase" evidence="2">
    <location>
        <begin position="865"/>
        <end position="1049"/>
    </location>
</feature>
<evidence type="ECO:0000313" key="4">
    <source>
        <dbReference type="Proteomes" id="UP000253383"/>
    </source>
</evidence>
<dbReference type="GO" id="GO:0070006">
    <property type="term" value="F:metalloaminopeptidase activity"/>
    <property type="evidence" value="ECO:0007669"/>
    <property type="project" value="TreeGrafter"/>
</dbReference>
<feature type="transmembrane region" description="Helical" evidence="1">
    <location>
        <begin position="567"/>
        <end position="585"/>
    </location>
</feature>
<dbReference type="InterPro" id="IPR027268">
    <property type="entry name" value="Peptidase_M4/M1_CTD_sf"/>
</dbReference>
<sequence>MLNRLLRFEGWYHSRQLSFRAAAGLFFLFGLIAVRGGFGGDAVFTNAPYVVNALVALLSLFSILVSTLLCANVVLRDTTYRMDALVATSSVRRFSYFTSRFSGLFLAVFSLLGLAVLGLFVGSFLSDSARRGPVHLAFYAWPMLVFGVPNLFFSISLIFSTALLSRSPRAVYTTGVLIYVLYLLGSVLGNSPLMAGSAPRADSSSLLPFLMDPFGLAPFFQETRFWTVEQRNHQLFPVNGLFGINRLVWSGLALLVLAVSYRWFSFGETKPVRSRKTKPESPIGPPMPYRRYRLTPGTFRHTAMAFGAQLKAEARAVFGNFPVWVMLILWVCLTGIDLKDHLLNGWFGIVTYPDTGVIVEYLCSIRPALLLIIFWGAELVGRERLGQRQALIASTPAHPLVFVGAKLAALALLIGLIISINIGIGLTIQGMAGYFEPAVLLYGSLYYYSGLPLLWFAVLVVFIQTLSPNKYLGLLLSLVVAALLVFSRRLGIEHYLLRYAIVPELNYSSMNGFGHYAPAFDWYMAYWGCCAVLLTVLAVGFWPTTLHVRARHRLKTVGKQVGKTGRILFGGAFLLGLLVGGFIYYQTNVIGKYQSKTTRQNWQIRYEQTYKRFANRPQPVITAVKMQVDLYPEHHRYRVKGRYQLQNQSKTPLKRIWLGVDPEVSDLQLTLPGGREKTYDPVFHQYQFELAKPLRPGETTLLHFSMAVLRSGFMPFNSENSVVENGSYIELEKYVPFFGYNARLESDDETVRRAAGLGRQTVENPSDHYHLIDLETTISTAADQQIATVGTLQKSWLQGDRRFFSYKSSHPVPFMFALSSARYVEKTDVYKGVTLRILYQPGQTANIPAMMQGLKDALAYGIQHFGPYPFRHLTLAEIPQYGGSATAYPGTVFSREKLNFLTDFREPRNVNYAYATVVHEVAHQWWAHQLRPVSGPGDQLLTESLAKYTEATVLRKRYGKMILRSYFQGDKNFYFASRNLSEAELPLVVTENQPFAGYQKGGLVLCRIQEQIGEARFNRALRQLLTDHTYPRKKPKPDDLVQALKREATEEQCRLIDEGLRKVVTNALSIRVLSCKPVTQGRFALTVEVNIAKTEHRNDGKPVSLPSDDVWEIAVFDQPSEFWAATTRPIYSRKYRFTKPRSIVQLTVDKKPKTVAIDPYGYALDENSQNNVADINQQEKPLR</sequence>
<feature type="transmembrane region" description="Helical" evidence="1">
    <location>
        <begin position="247"/>
        <end position="264"/>
    </location>
</feature>
<feature type="transmembrane region" description="Helical" evidence="1">
    <location>
        <begin position="101"/>
        <end position="126"/>
    </location>
</feature>
<dbReference type="GO" id="GO:0016020">
    <property type="term" value="C:membrane"/>
    <property type="evidence" value="ECO:0007669"/>
    <property type="project" value="TreeGrafter"/>
</dbReference>
<keyword evidence="4" id="KW-1185">Reference proteome</keyword>
<feature type="transmembrane region" description="Helical" evidence="1">
    <location>
        <begin position="358"/>
        <end position="380"/>
    </location>
</feature>
<feature type="transmembrane region" description="Helical" evidence="1">
    <location>
        <begin position="400"/>
        <end position="425"/>
    </location>
</feature>
<evidence type="ECO:0000313" key="3">
    <source>
        <dbReference type="EMBL" id="RCR67271.1"/>
    </source>
</evidence>
<dbReference type="GO" id="GO:0005737">
    <property type="term" value="C:cytoplasm"/>
    <property type="evidence" value="ECO:0007669"/>
    <property type="project" value="TreeGrafter"/>
</dbReference>
<keyword evidence="1" id="KW-0472">Membrane</keyword>
<dbReference type="InterPro" id="IPR014782">
    <property type="entry name" value="Peptidase_M1_dom"/>
</dbReference>
<feature type="transmembrane region" description="Helical" evidence="1">
    <location>
        <begin position="21"/>
        <end position="38"/>
    </location>
</feature>
<comment type="caution">
    <text evidence="3">The sequence shown here is derived from an EMBL/GenBank/DDBJ whole genome shotgun (WGS) entry which is preliminary data.</text>
</comment>
<dbReference type="PANTHER" id="PTHR11533:SF174">
    <property type="entry name" value="PUROMYCIN-SENSITIVE AMINOPEPTIDASE-RELATED"/>
    <property type="match status" value="1"/>
</dbReference>
<dbReference type="Proteomes" id="UP000253383">
    <property type="component" value="Unassembled WGS sequence"/>
</dbReference>
<dbReference type="GO" id="GO:0043171">
    <property type="term" value="P:peptide catabolic process"/>
    <property type="evidence" value="ECO:0007669"/>
    <property type="project" value="TreeGrafter"/>
</dbReference>